<keyword evidence="6" id="KW-0805">Transcription regulation</keyword>
<organism evidence="11 12">
    <name type="scientific">Sinanodonta woodiana</name>
    <name type="common">Chinese pond mussel</name>
    <name type="synonym">Anodonta woodiana</name>
    <dbReference type="NCBI Taxonomy" id="1069815"/>
    <lineage>
        <taxon>Eukaryota</taxon>
        <taxon>Metazoa</taxon>
        <taxon>Spiralia</taxon>
        <taxon>Lophotrochozoa</taxon>
        <taxon>Mollusca</taxon>
        <taxon>Bivalvia</taxon>
        <taxon>Autobranchia</taxon>
        <taxon>Heteroconchia</taxon>
        <taxon>Palaeoheterodonta</taxon>
        <taxon>Unionida</taxon>
        <taxon>Unionoidea</taxon>
        <taxon>Unionidae</taxon>
        <taxon>Unioninae</taxon>
        <taxon>Sinanodonta</taxon>
    </lineage>
</organism>
<evidence type="ECO:0000256" key="8">
    <source>
        <dbReference type="ARBA" id="ARBA00023242"/>
    </source>
</evidence>
<name>A0ABD3XK10_SINWO</name>
<keyword evidence="2" id="KW-0479">Metal-binding</keyword>
<keyword evidence="12" id="KW-1185">Reference proteome</keyword>
<evidence type="ECO:0000256" key="9">
    <source>
        <dbReference type="PROSITE-ProRule" id="PRU00042"/>
    </source>
</evidence>
<dbReference type="SUPFAM" id="SSF57667">
    <property type="entry name" value="beta-beta-alpha zinc fingers"/>
    <property type="match status" value="3"/>
</dbReference>
<dbReference type="SMART" id="SM00355">
    <property type="entry name" value="ZnF_C2H2"/>
    <property type="match status" value="5"/>
</dbReference>
<evidence type="ECO:0000313" key="12">
    <source>
        <dbReference type="Proteomes" id="UP001634394"/>
    </source>
</evidence>
<dbReference type="GO" id="GO:0008270">
    <property type="term" value="F:zinc ion binding"/>
    <property type="evidence" value="ECO:0007669"/>
    <property type="project" value="UniProtKB-KW"/>
</dbReference>
<feature type="domain" description="C2H2-type" evidence="10">
    <location>
        <begin position="356"/>
        <end position="383"/>
    </location>
</feature>
<dbReference type="AlphaFoldDB" id="A0ABD3XK10"/>
<feature type="domain" description="C2H2-type" evidence="10">
    <location>
        <begin position="329"/>
        <end position="356"/>
    </location>
</feature>
<keyword evidence="3" id="KW-0677">Repeat</keyword>
<dbReference type="Pfam" id="PF00096">
    <property type="entry name" value="zf-C2H2"/>
    <property type="match status" value="3"/>
</dbReference>
<evidence type="ECO:0000256" key="3">
    <source>
        <dbReference type="ARBA" id="ARBA00022737"/>
    </source>
</evidence>
<dbReference type="PROSITE" id="PS00028">
    <property type="entry name" value="ZINC_FINGER_C2H2_1"/>
    <property type="match status" value="5"/>
</dbReference>
<comment type="caution">
    <text evidence="11">The sequence shown here is derived from an EMBL/GenBank/DDBJ whole genome shotgun (WGS) entry which is preliminary data.</text>
</comment>
<dbReference type="EMBL" id="JBJQND010000002">
    <property type="protein sequence ID" value="KAL3885280.1"/>
    <property type="molecule type" value="Genomic_DNA"/>
</dbReference>
<dbReference type="InterPro" id="IPR036236">
    <property type="entry name" value="Znf_C2H2_sf"/>
</dbReference>
<dbReference type="PANTHER" id="PTHR47772">
    <property type="entry name" value="ZINC FINGER PROTEIN 200"/>
    <property type="match status" value="1"/>
</dbReference>
<protein>
    <recommendedName>
        <fullName evidence="10">C2H2-type domain-containing protein</fullName>
    </recommendedName>
</protein>
<evidence type="ECO:0000256" key="2">
    <source>
        <dbReference type="ARBA" id="ARBA00022723"/>
    </source>
</evidence>
<dbReference type="PANTHER" id="PTHR47772:SF13">
    <property type="entry name" value="GASTRULA ZINC FINGER PROTEIN XLCGF49.1-LIKE-RELATED"/>
    <property type="match status" value="1"/>
</dbReference>
<evidence type="ECO:0000256" key="6">
    <source>
        <dbReference type="ARBA" id="ARBA00023015"/>
    </source>
</evidence>
<evidence type="ECO:0000259" key="10">
    <source>
        <dbReference type="PROSITE" id="PS50157"/>
    </source>
</evidence>
<evidence type="ECO:0000256" key="5">
    <source>
        <dbReference type="ARBA" id="ARBA00022833"/>
    </source>
</evidence>
<reference evidence="11 12" key="1">
    <citation type="submission" date="2024-11" db="EMBL/GenBank/DDBJ databases">
        <title>Chromosome-level genome assembly of the freshwater bivalve Anodonta woodiana.</title>
        <authorList>
            <person name="Chen X."/>
        </authorList>
    </citation>
    <scope>NUCLEOTIDE SEQUENCE [LARGE SCALE GENOMIC DNA]</scope>
    <source>
        <strain evidence="11">MN2024</strain>
        <tissue evidence="11">Gills</tissue>
    </source>
</reference>
<accession>A0ABD3XK10</accession>
<comment type="subcellular location">
    <subcellularLocation>
        <location evidence="1">Nucleus</location>
    </subcellularLocation>
</comment>
<dbReference type="InterPro" id="IPR013087">
    <property type="entry name" value="Znf_C2H2_type"/>
</dbReference>
<dbReference type="Proteomes" id="UP001634394">
    <property type="component" value="Unassembled WGS sequence"/>
</dbReference>
<dbReference type="GO" id="GO:0005634">
    <property type="term" value="C:nucleus"/>
    <property type="evidence" value="ECO:0007669"/>
    <property type="project" value="UniProtKB-SubCell"/>
</dbReference>
<keyword evidence="5" id="KW-0862">Zinc</keyword>
<evidence type="ECO:0000313" key="11">
    <source>
        <dbReference type="EMBL" id="KAL3885280.1"/>
    </source>
</evidence>
<proteinExistence type="predicted"/>
<feature type="domain" description="C2H2-type" evidence="10">
    <location>
        <begin position="237"/>
        <end position="264"/>
    </location>
</feature>
<evidence type="ECO:0000256" key="4">
    <source>
        <dbReference type="ARBA" id="ARBA00022771"/>
    </source>
</evidence>
<keyword evidence="8" id="KW-0539">Nucleus</keyword>
<dbReference type="PROSITE" id="PS50157">
    <property type="entry name" value="ZINC_FINGER_C2H2_2"/>
    <property type="match status" value="5"/>
</dbReference>
<evidence type="ECO:0000256" key="1">
    <source>
        <dbReference type="ARBA" id="ARBA00004123"/>
    </source>
</evidence>
<sequence length="429" mass="48587">MMILTNIDSDSDATTASLDSRSSLQWEIELLEEQVLGISKNTLSTPVEEAASMDVEMLTNEGDQSPTVNVGSCSPDLSLDCSISSSNKNSLDDTLSLTSPARQYYSSGEDNSDAFDTRNIISESKSLLWQHSMEDLLHAETLMSLKTGCTAARLDLSKAIKGVITDQNEMNAASKEMCSNHHAVCGCTKTRDAYLSIHNGSQSGLVVYKCGNCGEKFPDRGMLYRHVSSHMTTSLLYKCDVCELRFENSCLLKLHMQNHKPEDASTARYSNTGRDTCYSDSSSKSSIYECKFSEIKLQRDDEHSKKDHLRSLHYFSVSCKTYKNCFGRLQCMSCPKSFANHHQLKIHAVYHSEPRFKCLVCNKAFYHRYQLQVHKISHTGMPQYACCKCNHTFLCAFNYRMHMRLHTSIRILRRMLQSDQASTRRSYRN</sequence>
<feature type="domain" description="C2H2-type" evidence="10">
    <location>
        <begin position="208"/>
        <end position="230"/>
    </location>
</feature>
<evidence type="ECO:0000256" key="7">
    <source>
        <dbReference type="ARBA" id="ARBA00023163"/>
    </source>
</evidence>
<keyword evidence="4 9" id="KW-0863">Zinc-finger</keyword>
<keyword evidence="7" id="KW-0804">Transcription</keyword>
<dbReference type="Gene3D" id="3.30.160.60">
    <property type="entry name" value="Classic Zinc Finger"/>
    <property type="match status" value="2"/>
</dbReference>
<gene>
    <name evidence="11" type="ORF">ACJMK2_025364</name>
</gene>
<dbReference type="InterPro" id="IPR050636">
    <property type="entry name" value="C2H2-ZF_domain-containing"/>
</dbReference>
<feature type="domain" description="C2H2-type" evidence="10">
    <location>
        <begin position="384"/>
        <end position="411"/>
    </location>
</feature>